<dbReference type="Gene3D" id="3.40.630.30">
    <property type="match status" value="1"/>
</dbReference>
<keyword evidence="13" id="KW-1185">Reference proteome</keyword>
<gene>
    <name evidence="10 12" type="primary">argA</name>
    <name evidence="12" type="ORF">IPMB12_00560</name>
</gene>
<dbReference type="Gene3D" id="3.40.1160.10">
    <property type="entry name" value="Acetylglutamate kinase-like"/>
    <property type="match status" value="1"/>
</dbReference>
<dbReference type="HAMAP" id="MF_01105">
    <property type="entry name" value="N_acetyl_glu_synth"/>
    <property type="match status" value="1"/>
</dbReference>
<dbReference type="SUPFAM" id="SSF53633">
    <property type="entry name" value="Carbamate kinase-like"/>
    <property type="match status" value="1"/>
</dbReference>
<evidence type="ECO:0000313" key="12">
    <source>
        <dbReference type="EMBL" id="QIQ20299.1"/>
    </source>
</evidence>
<comment type="subcellular location">
    <subcellularLocation>
        <location evidence="1 10">Cytoplasm</location>
    </subcellularLocation>
</comment>
<dbReference type="InterPro" id="IPR033719">
    <property type="entry name" value="NAGS_kin"/>
</dbReference>
<comment type="similarity">
    <text evidence="3 10">Belongs to the acetyltransferase family. ArgA subfamily.</text>
</comment>
<accession>A0A6G9I8Y2</accession>
<evidence type="ECO:0000256" key="4">
    <source>
        <dbReference type="ARBA" id="ARBA00022490"/>
    </source>
</evidence>
<dbReference type="GO" id="GO:0004042">
    <property type="term" value="F:L-glutamate N-acetyltransferase activity"/>
    <property type="evidence" value="ECO:0007669"/>
    <property type="project" value="UniProtKB-UniRule"/>
</dbReference>
<comment type="pathway">
    <text evidence="2 10">Amino-acid biosynthesis; L-arginine biosynthesis; N(2)-acetyl-L-ornithine from L-glutamate: step 1/4.</text>
</comment>
<evidence type="ECO:0000256" key="7">
    <source>
        <dbReference type="ARBA" id="ARBA00022679"/>
    </source>
</evidence>
<keyword evidence="4 10" id="KW-0963">Cytoplasm</keyword>
<evidence type="ECO:0000256" key="9">
    <source>
        <dbReference type="ARBA" id="ARBA00048372"/>
    </source>
</evidence>
<comment type="catalytic activity">
    <reaction evidence="9 10">
        <text>L-glutamate + acetyl-CoA = N-acetyl-L-glutamate + CoA + H(+)</text>
        <dbReference type="Rhea" id="RHEA:24292"/>
        <dbReference type="ChEBI" id="CHEBI:15378"/>
        <dbReference type="ChEBI" id="CHEBI:29985"/>
        <dbReference type="ChEBI" id="CHEBI:44337"/>
        <dbReference type="ChEBI" id="CHEBI:57287"/>
        <dbReference type="ChEBI" id="CHEBI:57288"/>
        <dbReference type="EC" id="2.3.1.1"/>
    </reaction>
</comment>
<dbReference type="RefSeq" id="WP_166913913.1">
    <property type="nucleotide sequence ID" value="NZ_CP050253.1"/>
</dbReference>
<dbReference type="KEGG" id="orb:IPMB12_00560"/>
<dbReference type="SUPFAM" id="SSF55729">
    <property type="entry name" value="Acyl-CoA N-acyltransferases (Nat)"/>
    <property type="match status" value="1"/>
</dbReference>
<dbReference type="EMBL" id="CP050253">
    <property type="protein sequence ID" value="QIQ20299.1"/>
    <property type="molecule type" value="Genomic_DNA"/>
</dbReference>
<dbReference type="InterPro" id="IPR016181">
    <property type="entry name" value="Acyl_CoA_acyltransferase"/>
</dbReference>
<dbReference type="GO" id="GO:0006526">
    <property type="term" value="P:L-arginine biosynthetic process"/>
    <property type="evidence" value="ECO:0007669"/>
    <property type="project" value="UniProtKB-UniRule"/>
</dbReference>
<dbReference type="AlphaFoldDB" id="A0A6G9I8Y2"/>
<dbReference type="CDD" id="cd04301">
    <property type="entry name" value="NAT_SF"/>
    <property type="match status" value="1"/>
</dbReference>
<dbReference type="PANTHER" id="PTHR30602">
    <property type="entry name" value="AMINO-ACID ACETYLTRANSFERASE"/>
    <property type="match status" value="1"/>
</dbReference>
<evidence type="ECO:0000256" key="3">
    <source>
        <dbReference type="ARBA" id="ARBA00009145"/>
    </source>
</evidence>
<dbReference type="PANTHER" id="PTHR30602:SF12">
    <property type="entry name" value="AMINO-ACID ACETYLTRANSFERASE NAGS1, CHLOROPLASTIC-RELATED"/>
    <property type="match status" value="1"/>
</dbReference>
<dbReference type="PIRSF" id="PIRSF000423">
    <property type="entry name" value="ArgA"/>
    <property type="match status" value="1"/>
</dbReference>
<feature type="domain" description="N-acetyltransferase" evidence="11">
    <location>
        <begin position="295"/>
        <end position="442"/>
    </location>
</feature>
<dbReference type="NCBIfam" id="TIGR01890">
    <property type="entry name" value="N-Ac-Glu-synth"/>
    <property type="match status" value="1"/>
</dbReference>
<reference evidence="12 13" key="1">
    <citation type="submission" date="2020-03" db="EMBL/GenBank/DDBJ databases">
        <title>Complete genome sequence of Orbus sp. IPMB12 (BCRC 80908).</title>
        <authorList>
            <person name="Lo W.-S."/>
            <person name="Chang T.-H."/>
            <person name="Kuo C.-H."/>
        </authorList>
    </citation>
    <scope>NUCLEOTIDE SEQUENCE [LARGE SCALE GENOMIC DNA]</scope>
    <source>
        <strain evidence="12 13">IPMB12</strain>
    </source>
</reference>
<dbReference type="FunCoup" id="A0A6G9I8Y2">
    <property type="interactions" value="144"/>
</dbReference>
<keyword evidence="6 10" id="KW-0028">Amino-acid biosynthesis</keyword>
<proteinExistence type="inferred from homology"/>
<dbReference type="FunFam" id="3.40.1160.10:FF:000005">
    <property type="entry name" value="Amino-acid acetyltransferase"/>
    <property type="match status" value="1"/>
</dbReference>
<evidence type="ECO:0000256" key="5">
    <source>
        <dbReference type="ARBA" id="ARBA00022571"/>
    </source>
</evidence>
<dbReference type="CDD" id="cd04237">
    <property type="entry name" value="AAK_NAGS-ABP"/>
    <property type="match status" value="1"/>
</dbReference>
<evidence type="ECO:0000256" key="8">
    <source>
        <dbReference type="ARBA" id="ARBA00023315"/>
    </source>
</evidence>
<dbReference type="InterPro" id="IPR010167">
    <property type="entry name" value="NH2A_AcTrfase"/>
</dbReference>
<sequence>MKERTTELVDGLRHSVPYINTHQGKTFVILLTGATIKSHNYANIISDIGLLHSLGIKLVIVYGARNQIDHELSSRNIKPLHHKYTRITDSVSLDIVKQVAGLLQLDITARLSMSLNNTPLQGAHLNVVSGNFVIAQPLGVDDGIDYCHTGKIRRINSEAINEQLDSRAIVLLGPVGASVTGESFNLASEDIAAEVAIKLKADKLISYCAEQGVLDKNDNVITDIFPVDADNYVKEKEEQGKHLSSECRFLRAASKACKNGVRRSHLVSYLIDGSILQELFSRDGIGTQVAMAHSEQIRSATINNIGGILELIRPMEEQGILVRRSREQLEIEIDKFTIIERDSMTIGCAALYPFIEERMGEMACVAIHPDYRSSSRGDLLLRKVIERAKQLNLKKLFVLTTRSIHWFQERGFIPAGVDDLPMQKKALYNYRRNSKILMLDIED</sequence>
<evidence type="ECO:0000259" key="11">
    <source>
        <dbReference type="PROSITE" id="PS51186"/>
    </source>
</evidence>
<evidence type="ECO:0000256" key="1">
    <source>
        <dbReference type="ARBA" id="ARBA00004496"/>
    </source>
</evidence>
<dbReference type="PROSITE" id="PS51186">
    <property type="entry name" value="GNAT"/>
    <property type="match status" value="1"/>
</dbReference>
<dbReference type="InParanoid" id="A0A6G9I8Y2"/>
<evidence type="ECO:0000313" key="13">
    <source>
        <dbReference type="Proteomes" id="UP000501168"/>
    </source>
</evidence>
<dbReference type="UniPathway" id="UPA00068">
    <property type="reaction ID" value="UER00106"/>
</dbReference>
<dbReference type="FunFam" id="3.40.630.30:FF:000009">
    <property type="entry name" value="Amino-acid acetyltransferase"/>
    <property type="match status" value="1"/>
</dbReference>
<organism evidence="12 13">
    <name type="scientific">Zophobihabitans entericus</name>
    <dbReference type="NCBI Taxonomy" id="1635327"/>
    <lineage>
        <taxon>Bacteria</taxon>
        <taxon>Pseudomonadati</taxon>
        <taxon>Pseudomonadota</taxon>
        <taxon>Gammaproteobacteria</taxon>
        <taxon>Orbales</taxon>
        <taxon>Orbaceae</taxon>
        <taxon>Zophobihabitans</taxon>
    </lineage>
</organism>
<comment type="miscellaneous">
    <text evidence="10">In bacteria which possess the bifunctional enzyme ornithine acetyltransferase/N-acetylglutamate synthase (ArgJ), ArgA fulfills an anaplerotic role.</text>
</comment>
<dbReference type="InterPro" id="IPR036393">
    <property type="entry name" value="AceGlu_kinase-like_sf"/>
</dbReference>
<keyword evidence="7 10" id="KW-0808">Transferase</keyword>
<dbReference type="Pfam" id="PF00696">
    <property type="entry name" value="AA_kinase"/>
    <property type="match status" value="1"/>
</dbReference>
<dbReference type="NCBIfam" id="NF003641">
    <property type="entry name" value="PRK05279.1"/>
    <property type="match status" value="1"/>
</dbReference>
<keyword evidence="5 10" id="KW-0055">Arginine biosynthesis</keyword>
<evidence type="ECO:0000256" key="6">
    <source>
        <dbReference type="ARBA" id="ARBA00022605"/>
    </source>
</evidence>
<name>A0A6G9I8Y2_9GAMM</name>
<protein>
    <recommendedName>
        <fullName evidence="10">Amino-acid acetyltransferase</fullName>
        <ecNumber evidence="10">2.3.1.1</ecNumber>
    </recommendedName>
    <alternativeName>
        <fullName evidence="10">N-acetylglutamate synthase</fullName>
        <shortName evidence="10">AGS</shortName>
        <shortName evidence="10">NAGS</shortName>
    </alternativeName>
</protein>
<keyword evidence="8 10" id="KW-0012">Acyltransferase</keyword>
<dbReference type="GO" id="GO:0004358">
    <property type="term" value="F:L-glutamate N-acetyltransferase activity, acting on acetyl-L-ornithine as donor"/>
    <property type="evidence" value="ECO:0007669"/>
    <property type="project" value="UniProtKB-ARBA"/>
</dbReference>
<evidence type="ECO:0000256" key="10">
    <source>
        <dbReference type="HAMAP-Rule" id="MF_01105"/>
    </source>
</evidence>
<dbReference type="InterPro" id="IPR001048">
    <property type="entry name" value="Asp/Glu/Uridylate_kinase"/>
</dbReference>
<dbReference type="InterPro" id="IPR000182">
    <property type="entry name" value="GNAT_dom"/>
</dbReference>
<dbReference type="Pfam" id="PF00583">
    <property type="entry name" value="Acetyltransf_1"/>
    <property type="match status" value="1"/>
</dbReference>
<dbReference type="GO" id="GO:0005737">
    <property type="term" value="C:cytoplasm"/>
    <property type="evidence" value="ECO:0007669"/>
    <property type="project" value="UniProtKB-SubCell"/>
</dbReference>
<dbReference type="EC" id="2.3.1.1" evidence="10"/>
<dbReference type="Proteomes" id="UP000501168">
    <property type="component" value="Chromosome"/>
</dbReference>
<evidence type="ECO:0000256" key="2">
    <source>
        <dbReference type="ARBA" id="ARBA00004925"/>
    </source>
</evidence>